<sequence>MSLCTRIHNDGKTQLVLGLCIGILFGFLLQKGGVTSYDVIVGQLLLENFTVVKVMLSAVIVAMIGIHLLVRFGYAELHVHPGSWGSNLIGGLIFGVGFALLGLCPGTVAGAAGTGALDALVGGIPGMLVGSGLFISLYPKIKPILCRAPFAAQTLPEFLHLNRWIVIVVVEVCMIGILLLFAGIGL</sequence>
<dbReference type="eggNOG" id="arCOG04788">
    <property type="taxonomic scope" value="Archaea"/>
</dbReference>
<dbReference type="EMBL" id="CP000780">
    <property type="protein sequence ID" value="ABS55143.1"/>
    <property type="molecule type" value="Genomic_DNA"/>
</dbReference>
<evidence type="ECO:0000313" key="2">
    <source>
        <dbReference type="EMBL" id="ABS55143.1"/>
    </source>
</evidence>
<dbReference type="AlphaFoldDB" id="A7I5Y2"/>
<feature type="transmembrane region" description="Helical" evidence="1">
    <location>
        <begin position="12"/>
        <end position="29"/>
    </location>
</feature>
<evidence type="ECO:0000313" key="3">
    <source>
        <dbReference type="Proteomes" id="UP000002408"/>
    </source>
</evidence>
<gene>
    <name evidence="2" type="ordered locus">Mboo_0625</name>
</gene>
<dbReference type="Pfam" id="PF04143">
    <property type="entry name" value="Sulf_transp"/>
    <property type="match status" value="1"/>
</dbReference>
<dbReference type="GeneID" id="5410190"/>
<keyword evidence="1" id="KW-0472">Membrane</keyword>
<dbReference type="STRING" id="456442.Mboo_0625"/>
<keyword evidence="1" id="KW-0812">Transmembrane</keyword>
<feature type="transmembrane region" description="Helical" evidence="1">
    <location>
        <begin position="119"/>
        <end position="138"/>
    </location>
</feature>
<name>A7I5Y2_METB6</name>
<dbReference type="KEGG" id="mbn:Mboo_0625"/>
<evidence type="ECO:0000256" key="1">
    <source>
        <dbReference type="SAM" id="Phobius"/>
    </source>
</evidence>
<keyword evidence="1" id="KW-1133">Transmembrane helix</keyword>
<organism evidence="2 3">
    <name type="scientific">Methanoregula boonei (strain DSM 21154 / JCM 14090 / 6A8)</name>
    <dbReference type="NCBI Taxonomy" id="456442"/>
    <lineage>
        <taxon>Archaea</taxon>
        <taxon>Methanobacteriati</taxon>
        <taxon>Methanobacteriota</taxon>
        <taxon>Stenosarchaea group</taxon>
        <taxon>Methanomicrobia</taxon>
        <taxon>Methanomicrobiales</taxon>
        <taxon>Methanoregulaceae</taxon>
        <taxon>Methanoregula</taxon>
    </lineage>
</organism>
<feature type="transmembrane region" description="Helical" evidence="1">
    <location>
        <begin position="49"/>
        <end position="70"/>
    </location>
</feature>
<proteinExistence type="predicted"/>
<accession>A7I5Y2</accession>
<dbReference type="RefSeq" id="WP_012106164.1">
    <property type="nucleotide sequence ID" value="NC_009712.1"/>
</dbReference>
<feature type="transmembrane region" description="Helical" evidence="1">
    <location>
        <begin position="91"/>
        <end position="113"/>
    </location>
</feature>
<dbReference type="Proteomes" id="UP000002408">
    <property type="component" value="Chromosome"/>
</dbReference>
<dbReference type="OrthoDB" id="117923at2157"/>
<protein>
    <submittedName>
        <fullName evidence="2">YeeE/YedE family protein</fullName>
    </submittedName>
</protein>
<keyword evidence="3" id="KW-1185">Reference proteome</keyword>
<dbReference type="HOGENOM" id="CLU_037802_0_1_2"/>
<dbReference type="InterPro" id="IPR007272">
    <property type="entry name" value="Sulf_transp_TsuA/YedE"/>
</dbReference>
<feature type="transmembrane region" description="Helical" evidence="1">
    <location>
        <begin position="164"/>
        <end position="184"/>
    </location>
</feature>
<reference evidence="3" key="1">
    <citation type="journal article" date="2015" name="Microbiology">
        <title>Genome of Methanoregula boonei 6A8 reveals adaptations to oligotrophic peatland environments.</title>
        <authorList>
            <person name="Braeuer S."/>
            <person name="Cadillo-Quiroz H."/>
            <person name="Kyrpides N."/>
            <person name="Woyke T."/>
            <person name="Goodwin L."/>
            <person name="Detter C."/>
            <person name="Podell S."/>
            <person name="Yavitt J.B."/>
            <person name="Zinder S.H."/>
        </authorList>
    </citation>
    <scope>NUCLEOTIDE SEQUENCE [LARGE SCALE GENOMIC DNA]</scope>
    <source>
        <strain evidence="3">DSM 21154 / JCM 14090 / 6A8</strain>
    </source>
</reference>